<feature type="transmembrane region" description="Helical" evidence="1">
    <location>
        <begin position="6"/>
        <end position="30"/>
    </location>
</feature>
<sequence length="48" mass="5342">MNDFISNMLLVVVPFLGGTLIFGLALGPILRRLNKLRDRLEAQAPHNP</sequence>
<geneLocation type="plasmid" evidence="4">
    <name>pap1447-1 sequence</name>
</geneLocation>
<evidence type="ECO:0000313" key="2">
    <source>
        <dbReference type="EMBL" id="ARW11918.1"/>
    </source>
</evidence>
<keyword evidence="1" id="KW-0472">Membrane</keyword>
<evidence type="ECO:0000256" key="1">
    <source>
        <dbReference type="SAM" id="Phobius"/>
    </source>
</evidence>
<dbReference type="Proteomes" id="UP000195633">
    <property type="component" value="Plasmid pAP1447-1"/>
</dbReference>
<dbReference type="EMBL" id="CP021526">
    <property type="protein sequence ID" value="ARW12166.1"/>
    <property type="molecule type" value="Genomic_DNA"/>
</dbReference>
<name>A0A1Y0V8A9_9PROT</name>
<dbReference type="Proteomes" id="UP000195633">
    <property type="component" value="Plasmid pAP1447-2"/>
</dbReference>
<keyword evidence="1" id="KW-1133">Transmembrane helix</keyword>
<gene>
    <name evidence="2" type="ORF">S101447_02881</name>
    <name evidence="3" type="ORF">S101447_03129</name>
</gene>
<evidence type="ECO:0000313" key="4">
    <source>
        <dbReference type="Proteomes" id="UP000195633"/>
    </source>
</evidence>
<geneLocation type="plasmid" evidence="2">
    <name>pAP1447-1</name>
</geneLocation>
<geneLocation type="plasmid" evidence="4">
    <name>pap1447-2 sequence</name>
</geneLocation>
<geneLocation type="plasmid" evidence="3">
    <name>pAP1447-2</name>
</geneLocation>
<protein>
    <submittedName>
        <fullName evidence="2">Uncharacterized protein</fullName>
    </submittedName>
</protein>
<organism evidence="2 4">
    <name type="scientific">Acetobacter ascendens</name>
    <dbReference type="NCBI Taxonomy" id="481146"/>
    <lineage>
        <taxon>Bacteria</taxon>
        <taxon>Pseudomonadati</taxon>
        <taxon>Pseudomonadota</taxon>
        <taxon>Alphaproteobacteria</taxon>
        <taxon>Acetobacterales</taxon>
        <taxon>Acetobacteraceae</taxon>
        <taxon>Acetobacter</taxon>
    </lineage>
</organism>
<dbReference type="RefSeq" id="WP_157894002.1">
    <property type="nucleotide sequence ID" value="NZ_CP021525.1"/>
</dbReference>
<accession>A0A1Y0V8A9</accession>
<keyword evidence="2" id="KW-0614">Plasmid</keyword>
<reference evidence="2 4" key="1">
    <citation type="submission" date="2017-05" db="EMBL/GenBank/DDBJ databases">
        <title>Genome sequence of Acetobacter pasteurianus subsp. ascendens strain SRCM101447.</title>
        <authorList>
            <person name="Cho S.H."/>
        </authorList>
    </citation>
    <scope>NUCLEOTIDE SEQUENCE [LARGE SCALE GENOMIC DNA]</scope>
    <source>
        <strain evidence="2 4">SRCM101447</strain>
        <plasmid evidence="2">pAP1447-1</plasmid>
        <plasmid evidence="3">pAP1447-2</plasmid>
        <plasmid evidence="4">Plasmid pap1447-1 sequence</plasmid>
        <plasmid evidence="4">Plasmid pap1447-2 sequence</plasmid>
    </source>
</reference>
<proteinExistence type="predicted"/>
<keyword evidence="1" id="KW-0812">Transmembrane</keyword>
<evidence type="ECO:0000313" key="3">
    <source>
        <dbReference type="EMBL" id="ARW12166.1"/>
    </source>
</evidence>
<dbReference type="AlphaFoldDB" id="A0A1Y0V8A9"/>
<dbReference type="EMBL" id="CP021525">
    <property type="protein sequence ID" value="ARW11918.1"/>
    <property type="molecule type" value="Genomic_DNA"/>
</dbReference>